<dbReference type="InterPro" id="IPR048987">
    <property type="entry name" value="PIN-TPR-GreABC"/>
</dbReference>
<dbReference type="InterPro" id="IPR039340">
    <property type="entry name" value="Tfc4/TFIIIC-102/Sfc4"/>
</dbReference>
<name>A0ABT5W884_9BACL</name>
<dbReference type="EMBL" id="JAQOTG010000023">
    <property type="protein sequence ID" value="MDE8565422.1"/>
    <property type="molecule type" value="Genomic_DNA"/>
</dbReference>
<dbReference type="Proteomes" id="UP001213979">
    <property type="component" value="Unassembled WGS sequence"/>
</dbReference>
<accession>A0ABT5W884</accession>
<keyword evidence="4" id="KW-1185">Reference proteome</keyword>
<proteinExistence type="predicted"/>
<dbReference type="PANTHER" id="PTHR23082:SF0">
    <property type="entry name" value="GENERAL TRANSCRIPTION FACTOR 3C POLYPEPTIDE 3"/>
    <property type="match status" value="1"/>
</dbReference>
<protein>
    <submittedName>
        <fullName evidence="3">CDC27 family protein</fullName>
    </submittedName>
</protein>
<organism evidence="3 4">
    <name type="scientific">Anoxybacteroides rupiense</name>
    <dbReference type="NCBI Taxonomy" id="311460"/>
    <lineage>
        <taxon>Bacteria</taxon>
        <taxon>Bacillati</taxon>
        <taxon>Bacillota</taxon>
        <taxon>Bacilli</taxon>
        <taxon>Bacillales</taxon>
        <taxon>Anoxybacillaceae</taxon>
        <taxon>Anoxybacteroides</taxon>
    </lineage>
</organism>
<evidence type="ECO:0000256" key="1">
    <source>
        <dbReference type="SAM" id="Coils"/>
    </source>
</evidence>
<dbReference type="SUPFAM" id="SSF81901">
    <property type="entry name" value="HCP-like"/>
    <property type="match status" value="1"/>
</dbReference>
<sequence>MYVDISLLLKGLASAFFTFTIPKLKNLKAVRDFKDKWIKDNYSQKITLMFQAGVDDAKAILDLPDEVIKDLLEDKINRQEIFRWIIEGTSDDAFKPDHFFLDPYFEKYPQHQDKLLPFFQLILLKINEYKEKNWDPEFQNILHGMERIREELRTGFERLEKQNERNMNQIQENIQSTILNALGPVGYDDLKELLEKEKVITARKKAEERIKHAHSNEEKLELNALIANSYMCSGNENEAIPYLYAAISYCQDEPRKNRLYALIKIIEDKLDEALVYVNKNVTLEGYTPKNIELLLNIYFLQKDYEKCLSLLEKHGDTGVRELKARILLFINKFDQVLDLTNEELNQNPLSKEWMLLKAEAHVLQLEHLISKGMLVNHEETFKLVIPLLEKIGEENENRRHLRRVKELYAALYFRTRRFKEAALCYEELYKLTSDDKKDSYFQNLIWSYYLCKEWENVIDSLENKIKDSNCVEHVTLLARSYMESGNPKNALQTLNDYEDLIEVDEDLPIEYYFVKLEVLYRLFKHKEIISFIKEVEEKGQDHLKAVIKGYYAILQDDWDTAISNFEYAVNHWEGRNLLEIKIQLVDAYRKKGTFDDYQKLTELIPTIPHWIHHELFVNTYTLSLYKLGQYDKIISLYYNELKEPTVFVQDIVASIFFQSDWYEISKEMYEKLFHQTEDIKFLFRYSSCLFRLGDTEGCLNTLKLAEKKVSENASIEDLQLLTFAYLDAMEYEKALEYAYQTFKYGEKNPDVWRAYFGQFVEITQMLEKPKQEHVDAFHKVMKEFHETFPEEEKLFEQYQVIENGQLSKDFLSRLESLQTSQKEVEDLFVKYRLPLQIFCDLMQGKPNLTWGHVATQEKLHFWAYETGNIEEVQKGLQCVLSSKNILCDIFSILTLDYLGLLEHLSKEFRVYIFQEQFSSLFFEYSQLKLSRYKGLTSISYANGRIIAHEWTSKEVEESFAKMEKLIKWINENGRKVGKALINPSNKQEKNFFDDQLQLCKDSLFTMIVDSFIVNKYAKSQYKINTFTVVDFVNYLLLKGVLDKETYYETIGKLIMIGYRYITAKADVFIYFLRKNQFNLEGEVEWLFRYLREEEVNREYVFSIVLEILDWLSEEQMENVEQLLEYLCDVLVGEEKNIEWLDKLFLMCEKVFKGNDEYLKRLKKVLEKKIAGE</sequence>
<evidence type="ECO:0000259" key="2">
    <source>
        <dbReference type="Pfam" id="PF20698"/>
    </source>
</evidence>
<dbReference type="PANTHER" id="PTHR23082">
    <property type="entry name" value="TRANSCRIPTION INITIATION FACTOR IIIC TFIIIC , POLYPEPTIDE 3-RELATED"/>
    <property type="match status" value="1"/>
</dbReference>
<feature type="coiled-coil region" evidence="1">
    <location>
        <begin position="142"/>
        <end position="169"/>
    </location>
</feature>
<feature type="domain" description="PIN" evidence="2">
    <location>
        <begin position="887"/>
        <end position="1019"/>
    </location>
</feature>
<dbReference type="Pfam" id="PF20698">
    <property type="entry name" value="PIN-TPR-GreABC"/>
    <property type="match status" value="1"/>
</dbReference>
<comment type="caution">
    <text evidence="3">The sequence shown here is derived from an EMBL/GenBank/DDBJ whole genome shotgun (WGS) entry which is preliminary data.</text>
</comment>
<evidence type="ECO:0000313" key="3">
    <source>
        <dbReference type="EMBL" id="MDE8565422.1"/>
    </source>
</evidence>
<reference evidence="3 4" key="1">
    <citation type="submission" date="2023-01" db="EMBL/GenBank/DDBJ databases">
        <title>Genome-based reclassification of Anoxybacillus geothermalis as a later heterotypic synonym of Anoxybacillus rupiensis.</title>
        <authorList>
            <person name="Inan Bektas K."/>
            <person name="Canakci S."/>
            <person name="Belduz A.A."/>
            <person name="Guler H.H."/>
        </authorList>
    </citation>
    <scope>NUCLEOTIDE SEQUENCE [LARGE SCALE GENOMIC DNA]</scope>
    <source>
        <strain evidence="3 4">DSM 17127</strain>
    </source>
</reference>
<gene>
    <name evidence="3" type="ORF">PNH38_16355</name>
</gene>
<dbReference type="Gene3D" id="1.25.40.10">
    <property type="entry name" value="Tetratricopeptide repeat domain"/>
    <property type="match status" value="3"/>
</dbReference>
<evidence type="ECO:0000313" key="4">
    <source>
        <dbReference type="Proteomes" id="UP001213979"/>
    </source>
</evidence>
<keyword evidence="1" id="KW-0175">Coiled coil</keyword>
<dbReference type="SUPFAM" id="SSF48452">
    <property type="entry name" value="TPR-like"/>
    <property type="match status" value="2"/>
</dbReference>
<dbReference type="InterPro" id="IPR011990">
    <property type="entry name" value="TPR-like_helical_dom_sf"/>
</dbReference>